<dbReference type="EMBL" id="JAAARO010000006">
    <property type="protein sequence ID" value="KAF5746945.1"/>
    <property type="molecule type" value="Genomic_DNA"/>
</dbReference>
<protein>
    <recommendedName>
        <fullName evidence="2">DUF7950 domain-containing protein</fullName>
    </recommendedName>
</protein>
<feature type="compositionally biased region" description="Basic residues" evidence="1">
    <location>
        <begin position="67"/>
        <end position="80"/>
    </location>
</feature>
<feature type="compositionally biased region" description="Basic and acidic residues" evidence="1">
    <location>
        <begin position="81"/>
        <end position="93"/>
    </location>
</feature>
<name>A0A7J7DKQ2_TRIWF</name>
<dbReference type="InterPro" id="IPR057710">
    <property type="entry name" value="DUF7950"/>
</dbReference>
<dbReference type="Pfam" id="PF25821">
    <property type="entry name" value="DUF7950"/>
    <property type="match status" value="1"/>
</dbReference>
<feature type="region of interest" description="Disordered" evidence="1">
    <location>
        <begin position="67"/>
        <end position="134"/>
    </location>
</feature>
<dbReference type="Proteomes" id="UP000593562">
    <property type="component" value="Unassembled WGS sequence"/>
</dbReference>
<feature type="compositionally biased region" description="Polar residues" evidence="1">
    <location>
        <begin position="117"/>
        <end position="128"/>
    </location>
</feature>
<proteinExistence type="predicted"/>
<dbReference type="PANTHER" id="PTHR33595:SF26">
    <property type="entry name" value="(RAPE) HYPOTHETICAL PROTEIN"/>
    <property type="match status" value="1"/>
</dbReference>
<organism evidence="3 4">
    <name type="scientific">Tripterygium wilfordii</name>
    <name type="common">Thunder God vine</name>
    <dbReference type="NCBI Taxonomy" id="458696"/>
    <lineage>
        <taxon>Eukaryota</taxon>
        <taxon>Viridiplantae</taxon>
        <taxon>Streptophyta</taxon>
        <taxon>Embryophyta</taxon>
        <taxon>Tracheophyta</taxon>
        <taxon>Spermatophyta</taxon>
        <taxon>Magnoliopsida</taxon>
        <taxon>eudicotyledons</taxon>
        <taxon>Gunneridae</taxon>
        <taxon>Pentapetalae</taxon>
        <taxon>rosids</taxon>
        <taxon>fabids</taxon>
        <taxon>Celastrales</taxon>
        <taxon>Celastraceae</taxon>
        <taxon>Tripterygium</taxon>
    </lineage>
</organism>
<comment type="caution">
    <text evidence="3">The sequence shown here is derived from an EMBL/GenBank/DDBJ whole genome shotgun (WGS) entry which is preliminary data.</text>
</comment>
<evidence type="ECO:0000259" key="2">
    <source>
        <dbReference type="Pfam" id="PF25821"/>
    </source>
</evidence>
<evidence type="ECO:0000256" key="1">
    <source>
        <dbReference type="SAM" id="MobiDB-lite"/>
    </source>
</evidence>
<dbReference type="FunCoup" id="A0A7J7DKQ2">
    <property type="interactions" value="6"/>
</dbReference>
<feature type="domain" description="DUF7950" evidence="2">
    <location>
        <begin position="141"/>
        <end position="270"/>
    </location>
</feature>
<accession>A0A7J7DKQ2</accession>
<gene>
    <name evidence="3" type="ORF">HS088_TW06G01121</name>
</gene>
<reference evidence="3 4" key="1">
    <citation type="journal article" date="2020" name="Nat. Commun.">
        <title>Genome of Tripterygium wilfordii and identification of cytochrome P450 involved in triptolide biosynthesis.</title>
        <authorList>
            <person name="Tu L."/>
            <person name="Su P."/>
            <person name="Zhang Z."/>
            <person name="Gao L."/>
            <person name="Wang J."/>
            <person name="Hu T."/>
            <person name="Zhou J."/>
            <person name="Zhang Y."/>
            <person name="Zhao Y."/>
            <person name="Liu Y."/>
            <person name="Song Y."/>
            <person name="Tong Y."/>
            <person name="Lu Y."/>
            <person name="Yang J."/>
            <person name="Xu C."/>
            <person name="Jia M."/>
            <person name="Peters R.J."/>
            <person name="Huang L."/>
            <person name="Gao W."/>
        </authorList>
    </citation>
    <scope>NUCLEOTIDE SEQUENCE [LARGE SCALE GENOMIC DNA]</scope>
    <source>
        <strain evidence="4">cv. XIE 37</strain>
        <tissue evidence="3">Leaf</tissue>
    </source>
</reference>
<sequence>MDDGDGRRMIGCPGSVHDRTIINPIMLRFRPIAPRPTTVDTSNGSSPTDIKNAVFAKSRTKRKYVRVKKTSGGCKRRRRKLSDQERVSEDSEGKNIVTLQLLPERTDGDKQPPCDGSWSTQVDHNPSMNKAPVDSSDLAVVESWLTVESMTDACSHMGGVGSTDGERVKNLEADTCPSLISDNLNRVTWVNGAYKKMVTVAENRDGRLPEMVVRLAIKEKLPVSGGLFTCQMRVQNTWREERWSKLVPCDVWRMDFGGFAWRLDLKTALSLAL</sequence>
<dbReference type="PANTHER" id="PTHR33595">
    <property type="entry name" value="VON WILLEBRAND FACTOR A DOMAIN PROTEIN"/>
    <property type="match status" value="1"/>
</dbReference>
<dbReference type="InParanoid" id="A0A7J7DKQ2"/>
<dbReference type="AlphaFoldDB" id="A0A7J7DKQ2"/>
<keyword evidence="4" id="KW-1185">Reference proteome</keyword>
<evidence type="ECO:0000313" key="3">
    <source>
        <dbReference type="EMBL" id="KAF5746945.1"/>
    </source>
</evidence>
<evidence type="ECO:0000313" key="4">
    <source>
        <dbReference type="Proteomes" id="UP000593562"/>
    </source>
</evidence>